<feature type="domain" description="WSC" evidence="2">
    <location>
        <begin position="803"/>
        <end position="893"/>
    </location>
</feature>
<feature type="chain" id="PRO_5041402940" description="WSC domain-containing protein" evidence="1">
    <location>
        <begin position="21"/>
        <end position="913"/>
    </location>
</feature>
<protein>
    <recommendedName>
        <fullName evidence="2">WSC domain-containing protein</fullName>
    </recommendedName>
</protein>
<dbReference type="Pfam" id="PF09362">
    <property type="entry name" value="DUF1996"/>
    <property type="match status" value="1"/>
</dbReference>
<feature type="signal peptide" evidence="1">
    <location>
        <begin position="1"/>
        <end position="20"/>
    </location>
</feature>
<feature type="domain" description="WSC" evidence="2">
    <location>
        <begin position="378"/>
        <end position="472"/>
    </location>
</feature>
<feature type="domain" description="WSC" evidence="2">
    <location>
        <begin position="485"/>
        <end position="583"/>
    </location>
</feature>
<comment type="caution">
    <text evidence="3">The sequence shown here is derived from an EMBL/GenBank/DDBJ whole genome shotgun (WGS) entry which is preliminary data.</text>
</comment>
<dbReference type="Proteomes" id="UP001164286">
    <property type="component" value="Unassembled WGS sequence"/>
</dbReference>
<accession>A0AA38H6C6</accession>
<keyword evidence="1" id="KW-0732">Signal</keyword>
<dbReference type="Pfam" id="PF01822">
    <property type="entry name" value="WSC"/>
    <property type="match status" value="5"/>
</dbReference>
<dbReference type="PROSITE" id="PS51212">
    <property type="entry name" value="WSC"/>
    <property type="match status" value="5"/>
</dbReference>
<feature type="domain" description="WSC" evidence="2">
    <location>
        <begin position="595"/>
        <end position="689"/>
    </location>
</feature>
<evidence type="ECO:0000313" key="3">
    <source>
        <dbReference type="EMBL" id="KAI9633701.1"/>
    </source>
</evidence>
<dbReference type="InterPro" id="IPR002889">
    <property type="entry name" value="WSC_carb-bd"/>
</dbReference>
<dbReference type="GeneID" id="77725008"/>
<evidence type="ECO:0000256" key="1">
    <source>
        <dbReference type="SAM" id="SignalP"/>
    </source>
</evidence>
<keyword evidence="4" id="KW-1185">Reference proteome</keyword>
<organism evidence="3 4">
    <name type="scientific">Dioszegia hungarica</name>
    <dbReference type="NCBI Taxonomy" id="4972"/>
    <lineage>
        <taxon>Eukaryota</taxon>
        <taxon>Fungi</taxon>
        <taxon>Dikarya</taxon>
        <taxon>Basidiomycota</taxon>
        <taxon>Agaricomycotina</taxon>
        <taxon>Tremellomycetes</taxon>
        <taxon>Tremellales</taxon>
        <taxon>Bulleribasidiaceae</taxon>
        <taxon>Dioszegia</taxon>
    </lineage>
</organism>
<dbReference type="EMBL" id="JAKWFO010000008">
    <property type="protein sequence ID" value="KAI9633701.1"/>
    <property type="molecule type" value="Genomic_DNA"/>
</dbReference>
<dbReference type="PANTHER" id="PTHR43662:SF3">
    <property type="entry name" value="DOMAIN PROTEIN, PUTATIVE (AFU_ORTHOLOGUE AFUA_6G11970)-RELATED"/>
    <property type="match status" value="1"/>
</dbReference>
<proteinExistence type="predicted"/>
<sequence>MLHSLFTLATFSSLLSAVSALDAWHLDEVAILANEQLDPVVNPNAQSSHMHKIIGGSGMGASYNYATYSKAKCTSLKLSVDKSNYWMPNLYIKVPSTGKYTSVPVNARFYYFLGRNSQSEPVQAFPEGLRMLTGNPMAKSKTAEAEFYCQIKGDFSDSLEADNFNFNRDCPLGMKTDTYFPPCWDGVNLYKDDNSHMAYPRGSVNANACPISHPVRLPAIMLEYTFLTSLVAPGIPLAGNTYWANGDSTGYGIHADFVNGWDRAILSKALVSPGCAIGTNEAIPITECDVFQPYFQSTQAMKDCKPDAGILAEPTGNDDMIGLTALPGCNPPWGNTPNKPTCASPAPQLDMRGLTGTDGARVAATSAQYQFPEPTTPGWQEIMCIQESKSIQGGVSYVDSKLTPQSCQASCLKEGYLYAAVGQIGSGNWNCICGSSLDPDAGNVPGSCTNACPGDSSQKCGGTYIFSVYKAGPGTTPTYSKTSDGSNIMGCYNLPDDKTKGLQASATYTFTSGSMTRDLCIQACKQFGAKWAYTKSFDTCACGSDWNYGPGSFVPDSYCPIKCNGNSGQICGDYYRAIVYDISNSNSGSTPVAKPEGMQGCYTSGNFAKNNGFFYNSDQMTTSLCRRSCRARGFGYAGLGAGQQCYCSANAPASTDLVADAICNVACSGDSKTTCGSEGTRALSIYDTTGAGAQTPSGYPVNYVGCSADGNPRTLGNYTFNSNSLTSTQCRDVCGSYGYTVYGTQYSFQCYCGVDLGPRGLLPDSVCNTGCGGNSNERCGAAYILSIYSASTTSSPAASASSGADATGCYTSSTEGIAQVLITSTAMTPATCRLWCGVSGYTYSLLTAGNSCGCRNNLLTLNKVADSQCASPCSGAGKSMCGGTSAWALTASLAKSGFCARSMPRRLDEVDGI</sequence>
<dbReference type="SMART" id="SM00321">
    <property type="entry name" value="WSC"/>
    <property type="match status" value="5"/>
</dbReference>
<evidence type="ECO:0000259" key="2">
    <source>
        <dbReference type="PROSITE" id="PS51212"/>
    </source>
</evidence>
<feature type="domain" description="WSC" evidence="2">
    <location>
        <begin position="700"/>
        <end position="791"/>
    </location>
</feature>
<dbReference type="AlphaFoldDB" id="A0AA38H6C6"/>
<dbReference type="InterPro" id="IPR018535">
    <property type="entry name" value="DUF1996"/>
</dbReference>
<name>A0AA38H6C6_9TREE</name>
<gene>
    <name evidence="3" type="ORF">MKK02DRAFT_17553</name>
</gene>
<reference evidence="3" key="1">
    <citation type="journal article" date="2022" name="G3 (Bethesda)">
        <title>High quality genome of the basidiomycete yeast Dioszegia hungarica PDD-24b-2 isolated from cloud water.</title>
        <authorList>
            <person name="Jarrige D."/>
            <person name="Haridas S."/>
            <person name="Bleykasten-Grosshans C."/>
            <person name="Joly M."/>
            <person name="Nadalig T."/>
            <person name="Sancelme M."/>
            <person name="Vuilleumier S."/>
            <person name="Grigoriev I.V."/>
            <person name="Amato P."/>
            <person name="Bringel F."/>
        </authorList>
    </citation>
    <scope>NUCLEOTIDE SEQUENCE</scope>
    <source>
        <strain evidence="3">PDD-24b-2</strain>
    </source>
</reference>
<dbReference type="PANTHER" id="PTHR43662">
    <property type="match status" value="1"/>
</dbReference>
<dbReference type="RefSeq" id="XP_052943478.1">
    <property type="nucleotide sequence ID" value="XM_053085807.1"/>
</dbReference>
<evidence type="ECO:0000313" key="4">
    <source>
        <dbReference type="Proteomes" id="UP001164286"/>
    </source>
</evidence>